<dbReference type="PANTHER" id="PTHR43570">
    <property type="entry name" value="ALDEHYDE DEHYDROGENASE"/>
    <property type="match status" value="1"/>
</dbReference>
<feature type="region of interest" description="Disordered" evidence="5">
    <location>
        <begin position="500"/>
        <end position="520"/>
    </location>
</feature>
<name>A0A8J4YJ64_CHIOP</name>
<dbReference type="SUPFAM" id="SSF53720">
    <property type="entry name" value="ALDH-like"/>
    <property type="match status" value="1"/>
</dbReference>
<gene>
    <name evidence="7" type="primary">ALDH3A2</name>
    <name evidence="7" type="ORF">GWK47_033288</name>
</gene>
<evidence type="ECO:0000313" key="7">
    <source>
        <dbReference type="EMBL" id="KAG0728047.1"/>
    </source>
</evidence>
<accession>A0A8J4YJ64</accession>
<dbReference type="GO" id="GO:0004029">
    <property type="term" value="F:aldehyde dehydrogenase (NAD+) activity"/>
    <property type="evidence" value="ECO:0007669"/>
    <property type="project" value="TreeGrafter"/>
</dbReference>
<dbReference type="GO" id="GO:0005737">
    <property type="term" value="C:cytoplasm"/>
    <property type="evidence" value="ECO:0007669"/>
    <property type="project" value="TreeGrafter"/>
</dbReference>
<comment type="caution">
    <text evidence="7">The sequence shown here is derived from an EMBL/GenBank/DDBJ whole genome shotgun (WGS) entry which is preliminary data.</text>
</comment>
<keyword evidence="8" id="KW-1185">Reference proteome</keyword>
<dbReference type="EMBL" id="JACEEZ010002689">
    <property type="protein sequence ID" value="KAG0728047.1"/>
    <property type="molecule type" value="Genomic_DNA"/>
</dbReference>
<dbReference type="InterPro" id="IPR015590">
    <property type="entry name" value="Aldehyde_DH_dom"/>
</dbReference>
<evidence type="ECO:0000256" key="5">
    <source>
        <dbReference type="SAM" id="MobiDB-lite"/>
    </source>
</evidence>
<feature type="domain" description="Aldehyde dehydrogenase" evidence="6">
    <location>
        <begin position="77"/>
        <end position="425"/>
    </location>
</feature>
<reference evidence="7" key="1">
    <citation type="submission" date="2020-07" db="EMBL/GenBank/DDBJ databases">
        <title>The High-quality genome of the commercially important snow crab, Chionoecetes opilio.</title>
        <authorList>
            <person name="Jeong J.-H."/>
            <person name="Ryu S."/>
        </authorList>
    </citation>
    <scope>NUCLEOTIDE SEQUENCE</scope>
    <source>
        <strain evidence="7">MADBK_172401_WGS</strain>
        <tissue evidence="7">Digestive gland</tissue>
    </source>
</reference>
<dbReference type="FunFam" id="3.40.605.10:FF:000004">
    <property type="entry name" value="Aldehyde dehydrogenase"/>
    <property type="match status" value="1"/>
</dbReference>
<evidence type="ECO:0000256" key="1">
    <source>
        <dbReference type="ARBA" id="ARBA00009986"/>
    </source>
</evidence>
<protein>
    <submittedName>
        <fullName evidence="7">Fatty aldehyde dehydrogenase</fullName>
    </submittedName>
</protein>
<feature type="active site" evidence="3">
    <location>
        <position position="278"/>
    </location>
</feature>
<dbReference type="Gene3D" id="3.40.309.10">
    <property type="entry name" value="Aldehyde Dehydrogenase, Chain A, domain 2"/>
    <property type="match status" value="1"/>
</dbReference>
<dbReference type="PROSITE" id="PS00687">
    <property type="entry name" value="ALDEHYDE_DEHYDR_GLU"/>
    <property type="match status" value="1"/>
</dbReference>
<evidence type="ECO:0000313" key="8">
    <source>
        <dbReference type="Proteomes" id="UP000770661"/>
    </source>
</evidence>
<proteinExistence type="inferred from homology"/>
<dbReference type="PANTHER" id="PTHR43570:SF16">
    <property type="entry name" value="ALDEHYDE DEHYDROGENASE TYPE III, ISOFORM Q"/>
    <property type="match status" value="1"/>
</dbReference>
<evidence type="ECO:0000259" key="6">
    <source>
        <dbReference type="Pfam" id="PF00171"/>
    </source>
</evidence>
<dbReference type="Gene3D" id="3.40.605.10">
    <property type="entry name" value="Aldehyde Dehydrogenase, Chain A, domain 1"/>
    <property type="match status" value="1"/>
</dbReference>
<dbReference type="InterPro" id="IPR012394">
    <property type="entry name" value="Aldehyde_DH_NAD(P)"/>
</dbReference>
<dbReference type="InterPro" id="IPR016162">
    <property type="entry name" value="Ald_DH_N"/>
</dbReference>
<dbReference type="OrthoDB" id="440325at2759"/>
<evidence type="ECO:0000256" key="3">
    <source>
        <dbReference type="PROSITE-ProRule" id="PRU10007"/>
    </source>
</evidence>
<dbReference type="InterPro" id="IPR016161">
    <property type="entry name" value="Ald_DH/histidinol_DH"/>
</dbReference>
<keyword evidence="2 4" id="KW-0560">Oxidoreductase</keyword>
<dbReference type="InterPro" id="IPR016163">
    <property type="entry name" value="Ald_DH_C"/>
</dbReference>
<evidence type="ECO:0000256" key="4">
    <source>
        <dbReference type="RuleBase" id="RU003345"/>
    </source>
</evidence>
<dbReference type="InterPro" id="IPR029510">
    <property type="entry name" value="Ald_DH_CS_GLU"/>
</dbReference>
<dbReference type="Proteomes" id="UP000770661">
    <property type="component" value="Unassembled WGS sequence"/>
</dbReference>
<evidence type="ECO:0000256" key="2">
    <source>
        <dbReference type="ARBA" id="ARBA00023002"/>
    </source>
</evidence>
<sequence length="520" mass="56729">MLLPGPTASTAAITLASTRDDPQLSGMPERAGLLTGGTAGLDYDLSSCNSGDSNQRLILKSEQTRCCQLMCVEHSLVVEGARKAFGEGRTRPLAFRRQQLQQYRQMLQDHRLDFLKALAEDLNKPSLEALSMDVDLALKDANNLLANLDQWVKKEDVASVIPGDKSYIIKEPYGVVLVMGAWNYPIQVSLVPAAGAIAAGNTVVIKPSEVSPATAAAIAKYLPQYLDKECFRVVLGGVAETTELLKERFDYIFYTGSTSVGRIVREAANKYLTPTTLEMGGKSPCYVDATADIDMAARRILWGKMTNLGQTCIAPDYILCPKAVQDAFVAKAKEVLKEWYGQDPSKSPDLARIVAERHVDRLAQYLKEGKAVIGGQYNKAAKWVEPTVLVDVKEGSSVMRDEIFGPILPILNVDTPEEAITFINNRLEVTSKLEVQGLGSSGAVDALELSYRRCSCGCWGRGRRVIASLLHLPPLGLAVRCLRRHAAKLLRPGEQGEFRALGEEGRGHPRQGTAAFLPRG</sequence>
<dbReference type="AlphaFoldDB" id="A0A8J4YJ64"/>
<comment type="similarity">
    <text evidence="1 4">Belongs to the aldehyde dehydrogenase family.</text>
</comment>
<dbReference type="GO" id="GO:0006081">
    <property type="term" value="P:aldehyde metabolic process"/>
    <property type="evidence" value="ECO:0007669"/>
    <property type="project" value="InterPro"/>
</dbReference>
<dbReference type="Pfam" id="PF00171">
    <property type="entry name" value="Aldedh"/>
    <property type="match status" value="1"/>
</dbReference>
<organism evidence="7 8">
    <name type="scientific">Chionoecetes opilio</name>
    <name type="common">Atlantic snow crab</name>
    <name type="synonym">Cancer opilio</name>
    <dbReference type="NCBI Taxonomy" id="41210"/>
    <lineage>
        <taxon>Eukaryota</taxon>
        <taxon>Metazoa</taxon>
        <taxon>Ecdysozoa</taxon>
        <taxon>Arthropoda</taxon>
        <taxon>Crustacea</taxon>
        <taxon>Multicrustacea</taxon>
        <taxon>Malacostraca</taxon>
        <taxon>Eumalacostraca</taxon>
        <taxon>Eucarida</taxon>
        <taxon>Decapoda</taxon>
        <taxon>Pleocyemata</taxon>
        <taxon>Brachyura</taxon>
        <taxon>Eubrachyura</taxon>
        <taxon>Majoidea</taxon>
        <taxon>Majidae</taxon>
        <taxon>Chionoecetes</taxon>
    </lineage>
</organism>